<protein>
    <submittedName>
        <fullName evidence="1">Uncharacterized protein</fullName>
    </submittedName>
</protein>
<accession>A0AAD0AEP6</accession>
<name>A0AAD0AEP6_9BIFI</name>
<sequence length="102" mass="10787">MASCSTAFLQALRIGAGFAGGSTGRLNRLGLFDSVVVSLPVIGEGLEDLAAVKPWPSIRTCRLKWSVVDFGTGTMEMCRMAKYVSVLGAVLQESTRCTATQA</sequence>
<gene>
    <name evidence="1" type="ORF">BA20089_05610</name>
</gene>
<dbReference type="AlphaFoldDB" id="A0AAD0AEP6"/>
<organism evidence="1 2">
    <name type="scientific">Bifidobacterium asteroides DSM 20089</name>
    <dbReference type="NCBI Taxonomy" id="1437594"/>
    <lineage>
        <taxon>Bacteria</taxon>
        <taxon>Bacillati</taxon>
        <taxon>Actinomycetota</taxon>
        <taxon>Actinomycetes</taxon>
        <taxon>Bifidobacteriales</taxon>
        <taxon>Bifidobacteriaceae</taxon>
        <taxon>Bifidobacterium</taxon>
    </lineage>
</organism>
<evidence type="ECO:0000313" key="1">
    <source>
        <dbReference type="EMBL" id="ATO41656.1"/>
    </source>
</evidence>
<proteinExistence type="predicted"/>
<dbReference type="Proteomes" id="UP000224056">
    <property type="component" value="Chromosome"/>
</dbReference>
<evidence type="ECO:0000313" key="2">
    <source>
        <dbReference type="Proteomes" id="UP000224056"/>
    </source>
</evidence>
<dbReference type="EMBL" id="CP017696">
    <property type="protein sequence ID" value="ATO41656.1"/>
    <property type="molecule type" value="Genomic_DNA"/>
</dbReference>
<reference evidence="1 2" key="1">
    <citation type="submission" date="2016-10" db="EMBL/GenBank/DDBJ databases">
        <title>The whole genome sequencing and assembly of B. asteroides DSM 20089 strain.</title>
        <authorList>
            <person name="Lee Y.-J."/>
            <person name="Park M.-K."/>
            <person name="Yi H."/>
            <person name="Bahn Y.-S."/>
            <person name="Kim J.F."/>
            <person name="Lee D.-W."/>
        </authorList>
    </citation>
    <scope>NUCLEOTIDE SEQUENCE [LARGE SCALE GENOMIC DNA]</scope>
    <source>
        <strain evidence="1 2">DSM 20089</strain>
    </source>
</reference>